<dbReference type="EMBL" id="JACXAE010000049">
    <property type="protein sequence ID" value="MBD2773149.1"/>
    <property type="molecule type" value="Genomic_DNA"/>
</dbReference>
<feature type="domain" description="Peptidase C-terminal archaeal/bacterial" evidence="1">
    <location>
        <begin position="52"/>
        <end position="126"/>
    </location>
</feature>
<evidence type="ECO:0000313" key="2">
    <source>
        <dbReference type="EMBL" id="MBD2773149.1"/>
    </source>
</evidence>
<proteinExistence type="predicted"/>
<protein>
    <submittedName>
        <fullName evidence="2">PPC domain-containing protein</fullName>
    </submittedName>
</protein>
<gene>
    <name evidence="2" type="ORF">ICL16_14010</name>
</gene>
<reference evidence="2" key="1">
    <citation type="submission" date="2020-09" db="EMBL/GenBank/DDBJ databases">
        <title>Iningainema tapete sp. nov. (Scytonemataceae, Cyanobacteria) from greenhouses in central Florida (USA) produces two types of nodularin with biosynthetic potential for microcystin-LR and anabaenopeptins.</title>
        <authorList>
            <person name="Berthold D.E."/>
            <person name="Lefler F.W."/>
            <person name="Huang I.-S."/>
            <person name="Abdulla H."/>
            <person name="Zimba P.V."/>
            <person name="Laughinghouse H.D. IV."/>
        </authorList>
    </citation>
    <scope>NUCLEOTIDE SEQUENCE</scope>
    <source>
        <strain evidence="2">BLCCT55</strain>
    </source>
</reference>
<dbReference type="InterPro" id="IPR007280">
    <property type="entry name" value="Peptidase_C_arc/bac"/>
</dbReference>
<organism evidence="2 3">
    <name type="scientific">Iningainema tapete BLCC-T55</name>
    <dbReference type="NCBI Taxonomy" id="2748662"/>
    <lineage>
        <taxon>Bacteria</taxon>
        <taxon>Bacillati</taxon>
        <taxon>Cyanobacteriota</taxon>
        <taxon>Cyanophyceae</taxon>
        <taxon>Nostocales</taxon>
        <taxon>Scytonemataceae</taxon>
        <taxon>Iningainema tapete</taxon>
    </lineage>
</organism>
<dbReference type="Proteomes" id="UP000629098">
    <property type="component" value="Unassembled WGS sequence"/>
</dbReference>
<dbReference type="SUPFAM" id="SSF89260">
    <property type="entry name" value="Collagen-binding domain"/>
    <property type="match status" value="2"/>
</dbReference>
<dbReference type="RefSeq" id="WP_190828579.1">
    <property type="nucleotide sequence ID" value="NZ_CAWPPI010000049.1"/>
</dbReference>
<keyword evidence="3" id="KW-1185">Reference proteome</keyword>
<evidence type="ECO:0000259" key="1">
    <source>
        <dbReference type="Pfam" id="PF04151"/>
    </source>
</evidence>
<dbReference type="AlphaFoldDB" id="A0A8J6XKD9"/>
<accession>A0A8J6XKD9</accession>
<name>A0A8J6XKD9_9CYAN</name>
<comment type="caution">
    <text evidence="2">The sequence shown here is derived from an EMBL/GenBank/DDBJ whole genome shotgun (WGS) entry which is preliminary data.</text>
</comment>
<dbReference type="Pfam" id="PF04151">
    <property type="entry name" value="PPC"/>
    <property type="match status" value="1"/>
</dbReference>
<evidence type="ECO:0000313" key="3">
    <source>
        <dbReference type="Proteomes" id="UP000629098"/>
    </source>
</evidence>
<dbReference type="Gene3D" id="2.60.120.380">
    <property type="match status" value="2"/>
</dbReference>
<sequence>MASLIDSTVSSALINYNAINDILVSDFTRNIGTLTDTAVTRNGYSVTPSDPTDVFKFNVGSNSHINLALTNISAGDDADLRLYRDNGNGYFDSNDTLVSSSVRGSNNDDAINVAAQSAGTYFAEVSRYAPGSSGNVTYNLALSTASPSNLLANEYEVGNLSGDRTYYGAINNSNAADVYHFSLGFYEGVNINLTGLSADADIRLIQDGGNRIVELSEVIRTSTNGGSLSESISGFDLSGDYYLQVYQYGNSSTNYTLNFDYFPTTYA</sequence>